<proteinExistence type="predicted"/>
<organism evidence="1 2">
    <name type="scientific">Lentinula aff. lateritia</name>
    <dbReference type="NCBI Taxonomy" id="2804960"/>
    <lineage>
        <taxon>Eukaryota</taxon>
        <taxon>Fungi</taxon>
        <taxon>Dikarya</taxon>
        <taxon>Basidiomycota</taxon>
        <taxon>Agaricomycotina</taxon>
        <taxon>Agaricomycetes</taxon>
        <taxon>Agaricomycetidae</taxon>
        <taxon>Agaricales</taxon>
        <taxon>Marasmiineae</taxon>
        <taxon>Omphalotaceae</taxon>
        <taxon>Lentinula</taxon>
    </lineage>
</organism>
<evidence type="ECO:0000313" key="1">
    <source>
        <dbReference type="EMBL" id="KAJ3807333.1"/>
    </source>
</evidence>
<dbReference type="EMBL" id="MU795316">
    <property type="protein sequence ID" value="KAJ3807333.1"/>
    <property type="molecule type" value="Genomic_DNA"/>
</dbReference>
<protein>
    <submittedName>
        <fullName evidence="1">Enoyl-CoA hydratase/carnithine racemase</fullName>
    </submittedName>
</protein>
<comment type="caution">
    <text evidence="1">The sequence shown here is derived from an EMBL/GenBank/DDBJ whole genome shotgun (WGS) entry which is preliminary data.</text>
</comment>
<dbReference type="Proteomes" id="UP001163835">
    <property type="component" value="Unassembled WGS sequence"/>
</dbReference>
<keyword evidence="2" id="KW-1185">Reference proteome</keyword>
<gene>
    <name evidence="1" type="ORF">F5876DRAFT_48277</name>
</gene>
<accession>A0ACC1TRY0</accession>
<reference evidence="1" key="1">
    <citation type="submission" date="2022-09" db="EMBL/GenBank/DDBJ databases">
        <title>A Global Phylogenomic Analysis of the Shiitake Genus Lentinula.</title>
        <authorList>
            <consortium name="DOE Joint Genome Institute"/>
            <person name="Sierra-Patev S."/>
            <person name="Min B."/>
            <person name="Naranjo-Ortiz M."/>
            <person name="Looney B."/>
            <person name="Konkel Z."/>
            <person name="Slot J.C."/>
            <person name="Sakamoto Y."/>
            <person name="Steenwyk J.L."/>
            <person name="Rokas A."/>
            <person name="Carro J."/>
            <person name="Camarero S."/>
            <person name="Ferreira P."/>
            <person name="Molpeceres G."/>
            <person name="Ruiz-Duenas F.J."/>
            <person name="Serrano A."/>
            <person name="Henrissat B."/>
            <person name="Drula E."/>
            <person name="Hughes K.W."/>
            <person name="Mata J.L."/>
            <person name="Ishikawa N.K."/>
            <person name="Vargas-Isla R."/>
            <person name="Ushijima S."/>
            <person name="Smith C.A."/>
            <person name="Ahrendt S."/>
            <person name="Andreopoulos W."/>
            <person name="He G."/>
            <person name="Labutti K."/>
            <person name="Lipzen A."/>
            <person name="Ng V."/>
            <person name="Riley R."/>
            <person name="Sandor L."/>
            <person name="Barry K."/>
            <person name="Martinez A.T."/>
            <person name="Xiao Y."/>
            <person name="Gibbons J.G."/>
            <person name="Terashima K."/>
            <person name="Grigoriev I.V."/>
            <person name="Hibbett D.S."/>
        </authorList>
    </citation>
    <scope>NUCLEOTIDE SEQUENCE</scope>
    <source>
        <strain evidence="1">TMI1499</strain>
    </source>
</reference>
<name>A0ACC1TRY0_9AGAR</name>
<evidence type="ECO:0000313" key="2">
    <source>
        <dbReference type="Proteomes" id="UP001163835"/>
    </source>
</evidence>
<sequence>MYSPPPHSEQLIVSFPDEHVMLLTLNRPKSRNAMTPQMQGDLETVLDWFSEESGLWVAIVTGAGKLFCAGADLVEWNKDQQSGKVEEQERLTANRNGFGSISRRQLIKPLIAAVNGGAYGGGTEIVLNCDLVVAGEDAKFALPEVKRGVVAGAGGIPRLSQIAGHHIAAEMLLTGKTVSASEAHIRLGFVNKVVPSSEVVLEAIRVAQSIVANSPDAVQCTKHALLLSQKYNPEEAFLKSTLSAESNRVYKGENIKEGLKAFTEKRSPAWKNPSKL</sequence>